<evidence type="ECO:0000313" key="3">
    <source>
        <dbReference type="EMBL" id="MFD0854266.1"/>
    </source>
</evidence>
<comment type="caution">
    <text evidence="3">The sequence shown here is derived from an EMBL/GenBank/DDBJ whole genome shotgun (WGS) entry which is preliminary data.</text>
</comment>
<accession>A0ABW3CL57</accession>
<dbReference type="Proteomes" id="UP001597083">
    <property type="component" value="Unassembled WGS sequence"/>
</dbReference>
<dbReference type="Gene3D" id="2.120.10.30">
    <property type="entry name" value="TolB, C-terminal domain"/>
    <property type="match status" value="1"/>
</dbReference>
<feature type="signal peptide" evidence="2">
    <location>
        <begin position="1"/>
        <end position="35"/>
    </location>
</feature>
<dbReference type="EMBL" id="JBHTIR010002815">
    <property type="protein sequence ID" value="MFD0854266.1"/>
    <property type="molecule type" value="Genomic_DNA"/>
</dbReference>
<gene>
    <name evidence="3" type="ORF">ACFQ07_18655</name>
</gene>
<evidence type="ECO:0000256" key="1">
    <source>
        <dbReference type="SAM" id="MobiDB-lite"/>
    </source>
</evidence>
<dbReference type="InterPro" id="IPR011042">
    <property type="entry name" value="6-blade_b-propeller_TolB-like"/>
</dbReference>
<name>A0ABW3CL57_9ACTN</name>
<feature type="chain" id="PRO_5047344040" evidence="2">
    <location>
        <begin position="36"/>
        <end position="191"/>
    </location>
</feature>
<keyword evidence="2" id="KW-0732">Signal</keyword>
<reference evidence="4" key="1">
    <citation type="journal article" date="2019" name="Int. J. Syst. Evol. Microbiol.">
        <title>The Global Catalogue of Microorganisms (GCM) 10K type strain sequencing project: providing services to taxonomists for standard genome sequencing and annotation.</title>
        <authorList>
            <consortium name="The Broad Institute Genomics Platform"/>
            <consortium name="The Broad Institute Genome Sequencing Center for Infectious Disease"/>
            <person name="Wu L."/>
            <person name="Ma J."/>
        </authorList>
    </citation>
    <scope>NUCLEOTIDE SEQUENCE [LARGE SCALE GENOMIC DNA]</scope>
    <source>
        <strain evidence="4">JCM 31696</strain>
    </source>
</reference>
<protein>
    <submittedName>
        <fullName evidence="3">TolB family protein</fullName>
    </submittedName>
</protein>
<organism evidence="3 4">
    <name type="scientific">Actinomadura adrarensis</name>
    <dbReference type="NCBI Taxonomy" id="1819600"/>
    <lineage>
        <taxon>Bacteria</taxon>
        <taxon>Bacillati</taxon>
        <taxon>Actinomycetota</taxon>
        <taxon>Actinomycetes</taxon>
        <taxon>Streptosporangiales</taxon>
        <taxon>Thermomonosporaceae</taxon>
        <taxon>Actinomadura</taxon>
    </lineage>
</organism>
<dbReference type="PROSITE" id="PS51318">
    <property type="entry name" value="TAT"/>
    <property type="match status" value="1"/>
</dbReference>
<dbReference type="InterPro" id="IPR006311">
    <property type="entry name" value="TAT_signal"/>
</dbReference>
<dbReference type="SUPFAM" id="SSF82171">
    <property type="entry name" value="DPP6 N-terminal domain-like"/>
    <property type="match status" value="1"/>
</dbReference>
<proteinExistence type="predicted"/>
<feature type="non-terminal residue" evidence="3">
    <location>
        <position position="191"/>
    </location>
</feature>
<feature type="region of interest" description="Disordered" evidence="1">
    <location>
        <begin position="153"/>
        <end position="177"/>
    </location>
</feature>
<evidence type="ECO:0000256" key="2">
    <source>
        <dbReference type="SAM" id="SignalP"/>
    </source>
</evidence>
<sequence length="191" mass="20947">MPAPRNARRRLTGRALLLTAITAAGLLAPATTADARTTPPPDAVVSPDGRHAAWVVDGDNVWGATRANPNAPWRNPHRDLTIRGTVEDLSFSPDNDQLVFENPRDTHAFIAVFDYGTRRILYVDPVFATDSDPKWTRDGESIAFTRSVTGVPDKQLTKPVPSLDAWQPPEPREGDKYPFADLLAAPIAYQP</sequence>
<evidence type="ECO:0000313" key="4">
    <source>
        <dbReference type="Proteomes" id="UP001597083"/>
    </source>
</evidence>
<keyword evidence="4" id="KW-1185">Reference proteome</keyword>